<dbReference type="GO" id="GO:0019843">
    <property type="term" value="F:rRNA binding"/>
    <property type="evidence" value="ECO:0007669"/>
    <property type="project" value="UniProtKB-KW"/>
</dbReference>
<evidence type="ECO:0000313" key="10">
    <source>
        <dbReference type="EMBL" id="GER01839.1"/>
    </source>
</evidence>
<dbReference type="GO" id="GO:0003735">
    <property type="term" value="F:structural constituent of ribosome"/>
    <property type="evidence" value="ECO:0007669"/>
    <property type="project" value="InterPro"/>
</dbReference>
<dbReference type="InterPro" id="IPR027491">
    <property type="entry name" value="Ribosomal_bL31_A"/>
</dbReference>
<comment type="similarity">
    <text evidence="2 9">Belongs to the bacterial ribosomal protein bL31 family. Type A subfamily.</text>
</comment>
<dbReference type="GO" id="GO:1990904">
    <property type="term" value="C:ribonucleoprotein complex"/>
    <property type="evidence" value="ECO:0007669"/>
    <property type="project" value="UniProtKB-KW"/>
</dbReference>
<dbReference type="Gene3D" id="4.10.830.30">
    <property type="entry name" value="Ribosomal protein L31"/>
    <property type="match status" value="1"/>
</dbReference>
<evidence type="ECO:0000256" key="4">
    <source>
        <dbReference type="ARBA" id="ARBA00022730"/>
    </source>
</evidence>
<dbReference type="InterPro" id="IPR042105">
    <property type="entry name" value="Ribosomal_bL31_sf"/>
</dbReference>
<evidence type="ECO:0000256" key="5">
    <source>
        <dbReference type="ARBA" id="ARBA00022884"/>
    </source>
</evidence>
<keyword evidence="6 9" id="KW-0689">Ribosomal protein</keyword>
<dbReference type="InterPro" id="IPR002150">
    <property type="entry name" value="Ribosomal_bL31"/>
</dbReference>
<comment type="subunit">
    <text evidence="3 9">Part of the 50S ribosomal subunit.</text>
</comment>
<dbReference type="GO" id="GO:0006412">
    <property type="term" value="P:translation"/>
    <property type="evidence" value="ECO:0007669"/>
    <property type="project" value="UniProtKB-UniRule"/>
</dbReference>
<evidence type="ECO:0000256" key="1">
    <source>
        <dbReference type="ARBA" id="ARBA00003795"/>
    </source>
</evidence>
<name>A0A5A7N438_9PROT</name>
<organism evidence="10 11">
    <name type="scientific">Iodidimonas gelatinilytica</name>
    <dbReference type="NCBI Taxonomy" id="1236966"/>
    <lineage>
        <taxon>Bacteria</taxon>
        <taxon>Pseudomonadati</taxon>
        <taxon>Pseudomonadota</taxon>
        <taxon>Alphaproteobacteria</taxon>
        <taxon>Iodidimonadales</taxon>
        <taxon>Iodidimonadaceae</taxon>
        <taxon>Iodidimonas</taxon>
    </lineage>
</organism>
<comment type="caution">
    <text evidence="9">Lacks conserved residue(s) required for the propagation of feature annotation.</text>
</comment>
<evidence type="ECO:0000256" key="8">
    <source>
        <dbReference type="ARBA" id="ARBA00035687"/>
    </source>
</evidence>
<evidence type="ECO:0000256" key="2">
    <source>
        <dbReference type="ARBA" id="ARBA00009296"/>
    </source>
</evidence>
<keyword evidence="4 9" id="KW-0699">rRNA-binding</keyword>
<dbReference type="HAMAP" id="MF_00501">
    <property type="entry name" value="Ribosomal_bL31_1"/>
    <property type="match status" value="1"/>
</dbReference>
<evidence type="ECO:0000256" key="6">
    <source>
        <dbReference type="ARBA" id="ARBA00022980"/>
    </source>
</evidence>
<dbReference type="PANTHER" id="PTHR33280">
    <property type="entry name" value="50S RIBOSOMAL PROTEIN L31, CHLOROPLASTIC"/>
    <property type="match status" value="1"/>
</dbReference>
<dbReference type="Proteomes" id="UP000325187">
    <property type="component" value="Unassembled WGS sequence"/>
</dbReference>
<dbReference type="SUPFAM" id="SSF143800">
    <property type="entry name" value="L28p-like"/>
    <property type="match status" value="1"/>
</dbReference>
<dbReference type="GO" id="GO:0005840">
    <property type="term" value="C:ribosome"/>
    <property type="evidence" value="ECO:0007669"/>
    <property type="project" value="UniProtKB-KW"/>
</dbReference>
<comment type="function">
    <text evidence="1 9">Binds the 23S rRNA.</text>
</comment>
<dbReference type="AlphaFoldDB" id="A0A5A7N438"/>
<evidence type="ECO:0000256" key="3">
    <source>
        <dbReference type="ARBA" id="ARBA00011838"/>
    </source>
</evidence>
<evidence type="ECO:0000313" key="11">
    <source>
        <dbReference type="Proteomes" id="UP000325187"/>
    </source>
</evidence>
<dbReference type="PROSITE" id="PS01143">
    <property type="entry name" value="RIBOSOMAL_L31"/>
    <property type="match status" value="1"/>
</dbReference>
<keyword evidence="5 9" id="KW-0694">RNA-binding</keyword>
<gene>
    <name evidence="9" type="primary">rpmE</name>
    <name evidence="10" type="ORF">JCM17845_24620</name>
</gene>
<sequence length="99" mass="11093">MRNANLAIATVTGYVARSNFAERAMQKDIHPDYHMIKVVMTDGTEFMTRSTWGSEGESLQLEIDPTSHPAWTGGAQRLMDKGGQVARFQKRFGAFTLKK</sequence>
<reference evidence="10 11" key="1">
    <citation type="submission" date="2019-09" db="EMBL/GenBank/DDBJ databases">
        <title>NBRP : Genome information of microbial organism related human and environment.</title>
        <authorList>
            <person name="Hattori M."/>
            <person name="Oshima K."/>
            <person name="Inaba H."/>
            <person name="Suda W."/>
            <person name="Sakamoto M."/>
            <person name="Iino T."/>
            <person name="Kitahara M."/>
            <person name="Oshida Y."/>
            <person name="Iida T."/>
            <person name="Kudo T."/>
            <person name="Itoh T."/>
            <person name="Ohkuma M."/>
        </authorList>
    </citation>
    <scope>NUCLEOTIDE SEQUENCE [LARGE SCALE GENOMIC DNA]</scope>
    <source>
        <strain evidence="10 11">Mie-1</strain>
    </source>
</reference>
<dbReference type="EMBL" id="BKCM01000013">
    <property type="protein sequence ID" value="GER01839.1"/>
    <property type="molecule type" value="Genomic_DNA"/>
</dbReference>
<keyword evidence="11" id="KW-1185">Reference proteome</keyword>
<protein>
    <recommendedName>
        <fullName evidence="8 9">Large ribosomal subunit protein bL31</fullName>
    </recommendedName>
</protein>
<dbReference type="InterPro" id="IPR034704">
    <property type="entry name" value="Ribosomal_bL28/bL31-like_sf"/>
</dbReference>
<dbReference type="PANTHER" id="PTHR33280:SF6">
    <property type="entry name" value="LARGE RIBOSOMAL SUBUNIT PROTEIN BL31A"/>
    <property type="match status" value="1"/>
</dbReference>
<proteinExistence type="inferred from homology"/>
<dbReference type="Pfam" id="PF01197">
    <property type="entry name" value="Ribosomal_L31"/>
    <property type="match status" value="1"/>
</dbReference>
<accession>A0A5A7N438</accession>
<dbReference type="NCBIfam" id="TIGR00105">
    <property type="entry name" value="L31"/>
    <property type="match status" value="1"/>
</dbReference>
<evidence type="ECO:0000256" key="9">
    <source>
        <dbReference type="HAMAP-Rule" id="MF_00501"/>
    </source>
</evidence>
<evidence type="ECO:0000256" key="7">
    <source>
        <dbReference type="ARBA" id="ARBA00023274"/>
    </source>
</evidence>
<keyword evidence="7 9" id="KW-0687">Ribonucleoprotein</keyword>
<dbReference type="PRINTS" id="PR01249">
    <property type="entry name" value="RIBOSOMALL31"/>
</dbReference>
<dbReference type="NCBIfam" id="NF001809">
    <property type="entry name" value="PRK00528.1"/>
    <property type="match status" value="1"/>
</dbReference>
<comment type="caution">
    <text evidence="10">The sequence shown here is derived from an EMBL/GenBank/DDBJ whole genome shotgun (WGS) entry which is preliminary data.</text>
</comment>